<feature type="compositionally biased region" description="Basic and acidic residues" evidence="9">
    <location>
        <begin position="288"/>
        <end position="303"/>
    </location>
</feature>
<dbReference type="GO" id="GO:0008270">
    <property type="term" value="F:zinc ion binding"/>
    <property type="evidence" value="ECO:0007669"/>
    <property type="project" value="UniProtKB-KW"/>
</dbReference>
<evidence type="ECO:0000256" key="1">
    <source>
        <dbReference type="ARBA" id="ARBA00008649"/>
    </source>
</evidence>
<sequence length="884" mass="98383">MFKILYQPLTLLDCLHTFCGFCLKQWFEWQTAHSTSPRSFSCPSCRAPVRETKPNATVTTLLDMFMQANPNRMRSDSEKKDIAKNYKPGDAVLPRIPTIQPSEEEEEDRRVMEEVRELSLREVGVGEPTSGSSYAAREMNRNGHEREGNSGGRNREDRGHRRGHRRNGSNTNTLTTTAISGNSPGHSRSRSGTRQVGHQSSLRDLLNAHDLGSGELQEIMRQIMEGGYLDGIDLDNIDVAQEDEISERIAEAYRQRQRQREQTRSNPQNAQRDRPGTHVRSRSGAVRSGDEALRSSSRTHLEVTPDGGRRRRASANRSETSPHPRSSPGSRSSADLPRRTGRSSTDLSDRPQSEAPLTGTAAPGRQRRRSTDPDRHHRAEYTRRDASGESRDRRARHGSSEPHAEPRGDAAPDISIPAGGSPRNVRARAQQPIAPPTSQTLQVPDPKRGRAGPRHAVNGRSPTDPEVPLSVSASSAPQPALYQEPSIKCDRCGKAHIEYLLHYNCDKCNGGNYNVCLSCFRLNKGCLHWYGFGYAALSKYSRMAPAEGYPPNHSPPHRLTGHRYLRPRRDLLQHPHPDANVPPLTSEKPSKRLQKGVFCDICLSLANEDYWKCDLCNEGEWGFCDSCVNRGRCCTHPILPTRYRRTTRDEPAAESKIPAPVSSSTLSGDGSLLPVAFPTRCNICKLFIPPSLTHFHCPNCNNGDYDICNNCYSDLSASGRISHENGQNGWRRCLRGHRMTVIGFRVYDGEQRRVVVEDLVGGVALDEGSADGKTDRSGAENTTDLVYSWKEPDGRIESRTIARRVTSGAIDSTTSVTTQFPPSGGVGMRVFAEWSYFPVDPDAHDLTFPRGAEIREVDNVNEDWFWGCYAGSKGMFPAQHVKPL</sequence>
<keyword evidence="5" id="KW-0862">Zinc</keyword>
<dbReference type="PANTHER" id="PTHR16079:SF4">
    <property type="entry name" value="E3 UBIQUITIN-PROTEIN LIGASE CHFR"/>
    <property type="match status" value="1"/>
</dbReference>
<evidence type="ECO:0000313" key="12">
    <source>
        <dbReference type="EMBL" id="KAH0556486.1"/>
    </source>
</evidence>
<keyword evidence="2 8" id="KW-0728">SH3 domain</keyword>
<dbReference type="InterPro" id="IPR036028">
    <property type="entry name" value="SH3-like_dom_sf"/>
</dbReference>
<evidence type="ECO:0000259" key="11">
    <source>
        <dbReference type="PROSITE" id="PS50089"/>
    </source>
</evidence>
<dbReference type="PANTHER" id="PTHR16079">
    <property type="entry name" value="UBIQUITIN LIGASE PROTEIN CHFR"/>
    <property type="match status" value="1"/>
</dbReference>
<dbReference type="GO" id="GO:0004842">
    <property type="term" value="F:ubiquitin-protein transferase activity"/>
    <property type="evidence" value="ECO:0007669"/>
    <property type="project" value="TreeGrafter"/>
</dbReference>
<dbReference type="AlphaFoldDB" id="A0A9P8L8X1"/>
<feature type="region of interest" description="Disordered" evidence="9">
    <location>
        <begin position="253"/>
        <end position="478"/>
    </location>
</feature>
<evidence type="ECO:0000313" key="13">
    <source>
        <dbReference type="Proteomes" id="UP000750711"/>
    </source>
</evidence>
<dbReference type="InterPro" id="IPR001841">
    <property type="entry name" value="Znf_RING"/>
</dbReference>
<keyword evidence="3" id="KW-0479">Metal-binding</keyword>
<dbReference type="PROSITE" id="PS50002">
    <property type="entry name" value="SH3"/>
    <property type="match status" value="1"/>
</dbReference>
<feature type="compositionally biased region" description="Low complexity" evidence="9">
    <location>
        <begin position="315"/>
        <end position="333"/>
    </location>
</feature>
<dbReference type="EMBL" id="JAGHQM010001082">
    <property type="protein sequence ID" value="KAH0556486.1"/>
    <property type="molecule type" value="Genomic_DNA"/>
</dbReference>
<comment type="similarity">
    <text evidence="1">Belongs to the SH3RF family.</text>
</comment>
<feature type="compositionally biased region" description="Basic and acidic residues" evidence="9">
    <location>
        <begin position="108"/>
        <end position="120"/>
    </location>
</feature>
<evidence type="ECO:0000256" key="2">
    <source>
        <dbReference type="ARBA" id="ARBA00022443"/>
    </source>
</evidence>
<dbReference type="Gene3D" id="2.30.30.40">
    <property type="entry name" value="SH3 Domains"/>
    <property type="match status" value="1"/>
</dbReference>
<dbReference type="InterPro" id="IPR017907">
    <property type="entry name" value="Znf_RING_CS"/>
</dbReference>
<feature type="compositionally biased region" description="Basic and acidic residues" evidence="9">
    <location>
        <begin position="73"/>
        <end position="84"/>
    </location>
</feature>
<feature type="compositionally biased region" description="Basic and acidic residues" evidence="9">
    <location>
        <begin position="138"/>
        <end position="159"/>
    </location>
</feature>
<dbReference type="GO" id="GO:0005634">
    <property type="term" value="C:nucleus"/>
    <property type="evidence" value="ECO:0007669"/>
    <property type="project" value="TreeGrafter"/>
</dbReference>
<feature type="compositionally biased region" description="Basic and acidic residues" evidence="9">
    <location>
        <begin position="369"/>
        <end position="410"/>
    </location>
</feature>
<organism evidence="12 13">
    <name type="scientific">Trichoglossum hirsutum</name>
    <dbReference type="NCBI Taxonomy" id="265104"/>
    <lineage>
        <taxon>Eukaryota</taxon>
        <taxon>Fungi</taxon>
        <taxon>Dikarya</taxon>
        <taxon>Ascomycota</taxon>
        <taxon>Pezizomycotina</taxon>
        <taxon>Geoglossomycetes</taxon>
        <taxon>Geoglossales</taxon>
        <taxon>Geoglossaceae</taxon>
        <taxon>Trichoglossum</taxon>
    </lineage>
</organism>
<dbReference type="SUPFAM" id="SSF57850">
    <property type="entry name" value="RING/U-box"/>
    <property type="match status" value="2"/>
</dbReference>
<evidence type="ECO:0000256" key="7">
    <source>
        <dbReference type="PROSITE-ProRule" id="PRU00175"/>
    </source>
</evidence>
<evidence type="ECO:0000256" key="6">
    <source>
        <dbReference type="ARBA" id="ARBA00022843"/>
    </source>
</evidence>
<dbReference type="GO" id="GO:0006511">
    <property type="term" value="P:ubiquitin-dependent protein catabolic process"/>
    <property type="evidence" value="ECO:0007669"/>
    <property type="project" value="TreeGrafter"/>
</dbReference>
<dbReference type="PROSITE" id="PS50089">
    <property type="entry name" value="ZF_RING_2"/>
    <property type="match status" value="1"/>
</dbReference>
<keyword evidence="13" id="KW-1185">Reference proteome</keyword>
<dbReference type="PROSITE" id="PS00518">
    <property type="entry name" value="ZF_RING_1"/>
    <property type="match status" value="1"/>
</dbReference>
<feature type="compositionally biased region" description="Polar residues" evidence="9">
    <location>
        <begin position="169"/>
        <end position="201"/>
    </location>
</feature>
<dbReference type="Gene3D" id="3.30.40.10">
    <property type="entry name" value="Zinc/RING finger domain, C3HC4 (zinc finger)"/>
    <property type="match status" value="1"/>
</dbReference>
<comment type="caution">
    <text evidence="12">The sequence shown here is derived from an EMBL/GenBank/DDBJ whole genome shotgun (WGS) entry which is preliminary data.</text>
</comment>
<feature type="domain" description="RING-type" evidence="11">
    <location>
        <begin position="11"/>
        <end position="46"/>
    </location>
</feature>
<evidence type="ECO:0000256" key="9">
    <source>
        <dbReference type="SAM" id="MobiDB-lite"/>
    </source>
</evidence>
<dbReference type="Proteomes" id="UP000750711">
    <property type="component" value="Unassembled WGS sequence"/>
</dbReference>
<dbReference type="GO" id="GO:0016567">
    <property type="term" value="P:protein ubiquitination"/>
    <property type="evidence" value="ECO:0007669"/>
    <property type="project" value="TreeGrafter"/>
</dbReference>
<name>A0A9P8L8X1_9PEZI</name>
<reference evidence="12" key="1">
    <citation type="submission" date="2021-03" db="EMBL/GenBank/DDBJ databases">
        <title>Comparative genomics and phylogenomic investigation of the class Geoglossomycetes provide insights into ecological specialization and systematics.</title>
        <authorList>
            <person name="Melie T."/>
            <person name="Pirro S."/>
            <person name="Miller A.N."/>
            <person name="Quandt A."/>
        </authorList>
    </citation>
    <scope>NUCLEOTIDE SEQUENCE</scope>
    <source>
        <strain evidence="12">CAQ_001_2017</strain>
    </source>
</reference>
<evidence type="ECO:0000256" key="8">
    <source>
        <dbReference type="PROSITE-ProRule" id="PRU00192"/>
    </source>
</evidence>
<evidence type="ECO:0000256" key="5">
    <source>
        <dbReference type="ARBA" id="ARBA00022833"/>
    </source>
</evidence>
<evidence type="ECO:0000259" key="10">
    <source>
        <dbReference type="PROSITE" id="PS50002"/>
    </source>
</evidence>
<feature type="region of interest" description="Disordered" evidence="9">
    <location>
        <begin position="72"/>
        <end position="201"/>
    </location>
</feature>
<dbReference type="SUPFAM" id="SSF50044">
    <property type="entry name" value="SH3-domain"/>
    <property type="match status" value="1"/>
</dbReference>
<feature type="compositionally biased region" description="Basic and acidic residues" evidence="9">
    <location>
        <begin position="253"/>
        <end position="263"/>
    </location>
</feature>
<evidence type="ECO:0000256" key="4">
    <source>
        <dbReference type="ARBA" id="ARBA00022771"/>
    </source>
</evidence>
<dbReference type="InterPro" id="IPR052256">
    <property type="entry name" value="E3_ubiquitin-ligase_CHFR"/>
</dbReference>
<dbReference type="Pfam" id="PF00097">
    <property type="entry name" value="zf-C3HC4"/>
    <property type="match status" value="1"/>
</dbReference>
<dbReference type="InterPro" id="IPR013083">
    <property type="entry name" value="Znf_RING/FYVE/PHD"/>
</dbReference>
<dbReference type="InterPro" id="IPR018957">
    <property type="entry name" value="Znf_C3HC4_RING-type"/>
</dbReference>
<proteinExistence type="inferred from homology"/>
<accession>A0A9P8L8X1</accession>
<protein>
    <submittedName>
        <fullName evidence="12">Uncharacterized protein</fullName>
    </submittedName>
</protein>
<feature type="domain" description="SH3" evidence="10">
    <location>
        <begin position="825"/>
        <end position="884"/>
    </location>
</feature>
<gene>
    <name evidence="12" type="ORF">GP486_005613</name>
</gene>
<dbReference type="InterPro" id="IPR001452">
    <property type="entry name" value="SH3_domain"/>
</dbReference>
<keyword evidence="4 7" id="KW-0863">Zinc-finger</keyword>
<keyword evidence="6" id="KW-0832">Ubl conjugation</keyword>
<evidence type="ECO:0000256" key="3">
    <source>
        <dbReference type="ARBA" id="ARBA00022723"/>
    </source>
</evidence>